<evidence type="ECO:0000256" key="9">
    <source>
        <dbReference type="ARBA" id="ARBA00022490"/>
    </source>
</evidence>
<keyword evidence="25" id="KW-1185">Reference proteome</keyword>
<keyword evidence="15 17" id="KW-0460">Magnesium</keyword>
<accession>A0A8J6MBW4</accession>
<evidence type="ECO:0000256" key="14">
    <source>
        <dbReference type="ARBA" id="ARBA00022777"/>
    </source>
</evidence>
<evidence type="ECO:0000256" key="17">
    <source>
        <dbReference type="PIRNR" id="PIRNR000732"/>
    </source>
</evidence>
<comment type="caution">
    <text evidence="24">The sequence shown here is derived from an EMBL/GenBank/DDBJ whole genome shotgun (WGS) entry which is preliminary data.</text>
</comment>
<evidence type="ECO:0000259" key="23">
    <source>
        <dbReference type="Pfam" id="PF05524"/>
    </source>
</evidence>
<dbReference type="PANTHER" id="PTHR46244">
    <property type="entry name" value="PHOSPHOENOLPYRUVATE-PROTEIN PHOSPHOTRANSFERASE"/>
    <property type="match status" value="1"/>
</dbReference>
<evidence type="ECO:0000256" key="10">
    <source>
        <dbReference type="ARBA" id="ARBA00022597"/>
    </source>
</evidence>
<dbReference type="SUPFAM" id="SSF47831">
    <property type="entry name" value="Enzyme I of the PEP:sugar phosphotransferase system HPr-binding (sub)domain"/>
    <property type="match status" value="1"/>
</dbReference>
<dbReference type="GO" id="GO:0046872">
    <property type="term" value="F:metal ion binding"/>
    <property type="evidence" value="ECO:0007669"/>
    <property type="project" value="UniProtKB-KW"/>
</dbReference>
<evidence type="ECO:0000256" key="15">
    <source>
        <dbReference type="ARBA" id="ARBA00022842"/>
    </source>
</evidence>
<evidence type="ECO:0000256" key="13">
    <source>
        <dbReference type="ARBA" id="ARBA00022723"/>
    </source>
</evidence>
<dbReference type="InterPro" id="IPR015813">
    <property type="entry name" value="Pyrv/PenolPyrv_kinase-like_dom"/>
</dbReference>
<evidence type="ECO:0000256" key="18">
    <source>
        <dbReference type="PIRSR" id="PIRSR000732-1"/>
    </source>
</evidence>
<dbReference type="PROSITE" id="PS00370">
    <property type="entry name" value="PEP_ENZYMES_PHOS_SITE"/>
    <property type="match status" value="1"/>
</dbReference>
<feature type="active site" description="Tele-phosphohistidine intermediate" evidence="18">
    <location>
        <position position="190"/>
    </location>
</feature>
<feature type="binding site" evidence="19">
    <location>
        <position position="463"/>
    </location>
    <ligand>
        <name>phosphoenolpyruvate</name>
        <dbReference type="ChEBI" id="CHEBI:58702"/>
    </ligand>
</feature>
<comment type="subcellular location">
    <subcellularLocation>
        <location evidence="4 17">Cytoplasm</location>
    </subcellularLocation>
</comment>
<evidence type="ECO:0000256" key="16">
    <source>
        <dbReference type="ARBA" id="ARBA00033235"/>
    </source>
</evidence>
<feature type="binding site" evidence="19">
    <location>
        <begin position="452"/>
        <end position="453"/>
    </location>
    <ligand>
        <name>phosphoenolpyruvate</name>
        <dbReference type="ChEBI" id="CHEBI:58702"/>
    </ligand>
</feature>
<dbReference type="InterPro" id="IPR050499">
    <property type="entry name" value="PEP-utilizing_PTS_enzyme"/>
</dbReference>
<dbReference type="InterPro" id="IPR000121">
    <property type="entry name" value="PEP_util_C"/>
</dbReference>
<reference evidence="24" key="1">
    <citation type="submission" date="2020-08" db="EMBL/GenBank/DDBJ databases">
        <title>Genome public.</title>
        <authorList>
            <person name="Liu C."/>
            <person name="Sun Q."/>
        </authorList>
    </citation>
    <scope>NUCLEOTIDE SEQUENCE</scope>
    <source>
        <strain evidence="24">NSJ-52</strain>
    </source>
</reference>
<dbReference type="InterPro" id="IPR008731">
    <property type="entry name" value="PTS_EIN"/>
</dbReference>
<keyword evidence="8 17" id="KW-0813">Transport</keyword>
<dbReference type="Gene3D" id="3.20.20.60">
    <property type="entry name" value="Phosphoenolpyruvate-binding domains"/>
    <property type="match status" value="1"/>
</dbReference>
<evidence type="ECO:0000256" key="8">
    <source>
        <dbReference type="ARBA" id="ARBA00022448"/>
    </source>
</evidence>
<dbReference type="EMBL" id="JACOPQ010000001">
    <property type="protein sequence ID" value="MBC5735634.1"/>
    <property type="molecule type" value="Genomic_DNA"/>
</dbReference>
<dbReference type="InterPro" id="IPR018274">
    <property type="entry name" value="PEP_util_AS"/>
</dbReference>
<dbReference type="InterPro" id="IPR036618">
    <property type="entry name" value="PtsI_HPr-bd_sf"/>
</dbReference>
<dbReference type="Gene3D" id="3.50.30.10">
    <property type="entry name" value="Phosphohistidine domain"/>
    <property type="match status" value="1"/>
</dbReference>
<organism evidence="24 25">
    <name type="scientific">Lawsonibacter faecis</name>
    <dbReference type="NCBI Taxonomy" id="2763052"/>
    <lineage>
        <taxon>Bacteria</taxon>
        <taxon>Bacillati</taxon>
        <taxon>Bacillota</taxon>
        <taxon>Clostridia</taxon>
        <taxon>Eubacteriales</taxon>
        <taxon>Oscillospiraceae</taxon>
        <taxon>Lawsonibacter</taxon>
    </lineage>
</organism>
<gene>
    <name evidence="24" type="primary">ptsP</name>
    <name evidence="24" type="ORF">H8S62_01245</name>
</gene>
<dbReference type="GO" id="GO:0009401">
    <property type="term" value="P:phosphoenolpyruvate-dependent sugar phosphotransferase system"/>
    <property type="evidence" value="ECO:0007669"/>
    <property type="project" value="UniProtKB-KW"/>
</dbReference>
<evidence type="ECO:0000259" key="21">
    <source>
        <dbReference type="Pfam" id="PF00391"/>
    </source>
</evidence>
<comment type="similarity">
    <text evidence="5 17">Belongs to the PEP-utilizing enzyme family.</text>
</comment>
<sequence length="577" mass="61799">MKVIEGRGAAPGCVRAVVRRCADGAVSAVPRTVDDRQAEAEKLRRARADYAAALSRLRVKEADGSPAADILDAYREILDDDVFFEPVVRRTLSDGLNVDFSLLREARETAGLFAQMDDPYLAARAGDITNVCDALILRIQGAVPSDLSAPAVPGEKWVVFARDLTPDAALRMDRSALAGFVTEQGGLTSHTVILARSLGIPAVVGAPDALEAAVDGETVLLYGDTGRVILDPDEAALAAFRRDRDGAEQLQAACDAAMIREAATLDGQRIHVCVNLGDSGADLPEHCDGVGLLRTEFIYLGADHPPTEEEQYRHYAAVAAQAGGREVIIRTLDIGGDKQAEYLALPREANPFLGCRAIRLCLDRRELFLTQLRAVLRAGLSGNVKVMFPMIASLKELREAKALLAQAGAQLRAAGTPFRGDMPVGVMIETPAAVQISDALAWEADFFSIGTNDLIQYTMAADRMNERVQYLYDVCSPAVLRSIRTVARNAAIAGIPVGMCGEAAADPLLAPLWCAMGLNELSVVPAQVARTKYAVGRVDAGALRARLPGLLDLDGAEEIRTALAEIQREYQTMPGSE</sequence>
<dbReference type="EC" id="2.7.3.9" evidence="6 17"/>
<proteinExistence type="inferred from homology"/>
<keyword evidence="13 17" id="KW-0479">Metal-binding</keyword>
<evidence type="ECO:0000256" key="6">
    <source>
        <dbReference type="ARBA" id="ARBA00012232"/>
    </source>
</evidence>
<feature type="domain" description="PEP-utilising enzyme C-terminal" evidence="22">
    <location>
        <begin position="261"/>
        <end position="538"/>
    </location>
</feature>
<evidence type="ECO:0000256" key="2">
    <source>
        <dbReference type="ARBA" id="ARBA00001946"/>
    </source>
</evidence>
<dbReference type="GO" id="GO:0008965">
    <property type="term" value="F:phosphoenolpyruvate-protein phosphotransferase activity"/>
    <property type="evidence" value="ECO:0007669"/>
    <property type="project" value="UniProtKB-EC"/>
</dbReference>
<evidence type="ECO:0000313" key="25">
    <source>
        <dbReference type="Proteomes" id="UP000607645"/>
    </source>
</evidence>
<evidence type="ECO:0000256" key="1">
    <source>
        <dbReference type="ARBA" id="ARBA00000683"/>
    </source>
</evidence>
<dbReference type="GO" id="GO:0005737">
    <property type="term" value="C:cytoplasm"/>
    <property type="evidence" value="ECO:0007669"/>
    <property type="project" value="UniProtKB-SubCell"/>
</dbReference>
<dbReference type="PIRSF" id="PIRSF000732">
    <property type="entry name" value="PTS_enzyme_I"/>
    <property type="match status" value="1"/>
</dbReference>
<dbReference type="InterPro" id="IPR023151">
    <property type="entry name" value="PEP_util_CS"/>
</dbReference>
<evidence type="ECO:0000259" key="22">
    <source>
        <dbReference type="Pfam" id="PF02896"/>
    </source>
</evidence>
<dbReference type="Pfam" id="PF02896">
    <property type="entry name" value="PEP-utilizers_C"/>
    <property type="match status" value="1"/>
</dbReference>
<keyword evidence="14 17" id="KW-0418">Kinase</keyword>
<dbReference type="InterPro" id="IPR024692">
    <property type="entry name" value="PTS_EI"/>
</dbReference>
<dbReference type="SUPFAM" id="SSF52009">
    <property type="entry name" value="Phosphohistidine domain"/>
    <property type="match status" value="1"/>
</dbReference>
<evidence type="ECO:0000256" key="20">
    <source>
        <dbReference type="PIRSR" id="PIRSR000732-3"/>
    </source>
</evidence>
<dbReference type="PROSITE" id="PS00742">
    <property type="entry name" value="PEP_ENZYMES_2"/>
    <property type="match status" value="1"/>
</dbReference>
<evidence type="ECO:0000256" key="19">
    <source>
        <dbReference type="PIRSR" id="PIRSR000732-2"/>
    </source>
</evidence>
<dbReference type="Pfam" id="PF00391">
    <property type="entry name" value="PEP-utilizers"/>
    <property type="match status" value="1"/>
</dbReference>
<evidence type="ECO:0000256" key="12">
    <source>
        <dbReference type="ARBA" id="ARBA00022683"/>
    </source>
</evidence>
<evidence type="ECO:0000256" key="4">
    <source>
        <dbReference type="ARBA" id="ARBA00004496"/>
    </source>
</evidence>
<dbReference type="RefSeq" id="WP_186918239.1">
    <property type="nucleotide sequence ID" value="NZ_JACOPQ010000001.1"/>
</dbReference>
<dbReference type="PANTHER" id="PTHR46244:SF3">
    <property type="entry name" value="PHOSPHOENOLPYRUVATE-PROTEIN PHOSPHOTRANSFERASE"/>
    <property type="match status" value="1"/>
</dbReference>
<evidence type="ECO:0000256" key="7">
    <source>
        <dbReference type="ARBA" id="ARBA00016544"/>
    </source>
</evidence>
<evidence type="ECO:0000256" key="3">
    <source>
        <dbReference type="ARBA" id="ARBA00002728"/>
    </source>
</evidence>
<evidence type="ECO:0000256" key="11">
    <source>
        <dbReference type="ARBA" id="ARBA00022679"/>
    </source>
</evidence>
<dbReference type="NCBIfam" id="TIGR01417">
    <property type="entry name" value="PTS_I_fam"/>
    <property type="match status" value="1"/>
</dbReference>
<dbReference type="InterPro" id="IPR040442">
    <property type="entry name" value="Pyrv_kinase-like_dom_sf"/>
</dbReference>
<dbReference type="PRINTS" id="PR01736">
    <property type="entry name" value="PHPHTRNFRASE"/>
</dbReference>
<keyword evidence="11 17" id="KW-0808">Transferase</keyword>
<protein>
    <recommendedName>
        <fullName evidence="7 17">Phosphoenolpyruvate-protein phosphotransferase</fullName>
        <ecNumber evidence="6 17">2.7.3.9</ecNumber>
    </recommendedName>
    <alternativeName>
        <fullName evidence="16 17">Phosphotransferase system, enzyme I</fullName>
    </alternativeName>
</protein>
<keyword evidence="12 17" id="KW-0598">Phosphotransferase system</keyword>
<dbReference type="Pfam" id="PF05524">
    <property type="entry name" value="PEP-utilisers_N"/>
    <property type="match status" value="1"/>
</dbReference>
<dbReference type="Gene3D" id="1.10.274.10">
    <property type="entry name" value="PtsI, HPr-binding domain"/>
    <property type="match status" value="1"/>
</dbReference>
<evidence type="ECO:0000313" key="24">
    <source>
        <dbReference type="EMBL" id="MBC5735634.1"/>
    </source>
</evidence>
<comment type="catalytic activity">
    <reaction evidence="1 17">
        <text>L-histidyl-[protein] + phosphoenolpyruvate = N(pros)-phospho-L-histidyl-[protein] + pyruvate</text>
        <dbReference type="Rhea" id="RHEA:23880"/>
        <dbReference type="Rhea" id="RHEA-COMP:9745"/>
        <dbReference type="Rhea" id="RHEA-COMP:9746"/>
        <dbReference type="ChEBI" id="CHEBI:15361"/>
        <dbReference type="ChEBI" id="CHEBI:29979"/>
        <dbReference type="ChEBI" id="CHEBI:58702"/>
        <dbReference type="ChEBI" id="CHEBI:64837"/>
        <dbReference type="EC" id="2.7.3.9"/>
    </reaction>
</comment>
<feature type="binding site" evidence="20">
    <location>
        <position position="429"/>
    </location>
    <ligand>
        <name>Mg(2+)</name>
        <dbReference type="ChEBI" id="CHEBI:18420"/>
    </ligand>
</feature>
<dbReference type="SUPFAM" id="SSF51621">
    <property type="entry name" value="Phosphoenolpyruvate/pyruvate domain"/>
    <property type="match status" value="1"/>
</dbReference>
<feature type="binding site" evidence="20">
    <location>
        <position position="453"/>
    </location>
    <ligand>
        <name>Mg(2+)</name>
        <dbReference type="ChEBI" id="CHEBI:18420"/>
    </ligand>
</feature>
<dbReference type="AlphaFoldDB" id="A0A8J6MBW4"/>
<dbReference type="InterPro" id="IPR006318">
    <property type="entry name" value="PTS_EI-like"/>
</dbReference>
<feature type="domain" description="PEP-utilising enzyme mobile" evidence="21">
    <location>
        <begin position="157"/>
        <end position="226"/>
    </location>
</feature>
<keyword evidence="10 17" id="KW-0762">Sugar transport</keyword>
<dbReference type="GO" id="GO:0016301">
    <property type="term" value="F:kinase activity"/>
    <property type="evidence" value="ECO:0007669"/>
    <property type="project" value="UniProtKB-KW"/>
</dbReference>
<feature type="binding site" evidence="19">
    <location>
        <position position="330"/>
    </location>
    <ligand>
        <name>phosphoenolpyruvate</name>
        <dbReference type="ChEBI" id="CHEBI:58702"/>
    </ligand>
</feature>
<comment type="function">
    <text evidence="3 17">General (non sugar-specific) component of the phosphoenolpyruvate-dependent sugar phosphotransferase system (sugar PTS). This major carbohydrate active-transport system catalyzes the phosphorylation of incoming sugar substrates concomitantly with their translocation across the cell membrane. Enzyme I transfers the phosphoryl group from phosphoenolpyruvate (PEP) to the phosphoryl carrier protein (HPr).</text>
</comment>
<comment type="cofactor">
    <cofactor evidence="2 17 20">
        <name>Mg(2+)</name>
        <dbReference type="ChEBI" id="CHEBI:18420"/>
    </cofactor>
</comment>
<dbReference type="InterPro" id="IPR008279">
    <property type="entry name" value="PEP-util_enz_mobile_dom"/>
</dbReference>
<evidence type="ECO:0000256" key="5">
    <source>
        <dbReference type="ARBA" id="ARBA00007837"/>
    </source>
</evidence>
<dbReference type="InterPro" id="IPR036637">
    <property type="entry name" value="Phosphohistidine_dom_sf"/>
</dbReference>
<keyword evidence="9 17" id="KW-0963">Cytoplasm</keyword>
<feature type="binding site" evidence="19">
    <location>
        <position position="294"/>
    </location>
    <ligand>
        <name>phosphoenolpyruvate</name>
        <dbReference type="ChEBI" id="CHEBI:58702"/>
    </ligand>
</feature>
<dbReference type="Proteomes" id="UP000607645">
    <property type="component" value="Unassembled WGS sequence"/>
</dbReference>
<feature type="domain" description="Phosphotransferase system enzyme I N-terminal" evidence="23">
    <location>
        <begin position="6"/>
        <end position="124"/>
    </location>
</feature>
<feature type="active site" description="Proton donor" evidence="18">
    <location>
        <position position="500"/>
    </location>
</feature>
<name>A0A8J6MBW4_9FIRM</name>